<accession>A0A0A2ST06</accession>
<dbReference type="RefSeq" id="WP_035887864.1">
    <property type="nucleotide sequence ID" value="NZ_JNCF01000009.1"/>
</dbReference>
<name>A0A0A2ST06_9GAMM</name>
<dbReference type="STRING" id="1498499.EP47_12610"/>
<reference evidence="1 2" key="1">
    <citation type="submission" date="2014-05" db="EMBL/GenBank/DDBJ databases">
        <authorList>
            <person name="Rizzardi K."/>
            <person name="Winiecka-Krusnell J."/>
            <person name="Ramliden M."/>
            <person name="Alm E."/>
            <person name="Andersson S."/>
            <person name="Byfors S."/>
        </authorList>
    </citation>
    <scope>NUCLEOTIDE SEQUENCE [LARGE SCALE GENOMIC DNA]</scope>
    <source>
        <strain evidence="1 2">LEGN</strain>
    </source>
</reference>
<proteinExistence type="predicted"/>
<dbReference type="OrthoDB" id="5639597at2"/>
<evidence type="ECO:0000313" key="1">
    <source>
        <dbReference type="EMBL" id="KGP63862.1"/>
    </source>
</evidence>
<dbReference type="Proteomes" id="UP000054422">
    <property type="component" value="Unassembled WGS sequence"/>
</dbReference>
<organism evidence="1 2">
    <name type="scientific">Legionella norrlandica</name>
    <dbReference type="NCBI Taxonomy" id="1498499"/>
    <lineage>
        <taxon>Bacteria</taxon>
        <taxon>Pseudomonadati</taxon>
        <taxon>Pseudomonadota</taxon>
        <taxon>Gammaproteobacteria</taxon>
        <taxon>Legionellales</taxon>
        <taxon>Legionellaceae</taxon>
        <taxon>Legionella</taxon>
    </lineage>
</organism>
<gene>
    <name evidence="1" type="ORF">EP47_12610</name>
</gene>
<evidence type="ECO:0000313" key="2">
    <source>
        <dbReference type="Proteomes" id="UP000054422"/>
    </source>
</evidence>
<protein>
    <submittedName>
        <fullName evidence="1">Enhanced entry protein EnhB</fullName>
    </submittedName>
</protein>
<dbReference type="AlphaFoldDB" id="A0A0A2ST06"/>
<sequence>MSLINHIAKTILITTVVTSTVQAASIFPRGCEVTGFGYSENYLILNETGNQAYYLIQNRSDSKIELERFDNADAFMSPPLQATLDPLSWAAFASDVKNLNFKCYKHMDDNTSLVDCREVLEVCQYPRVKFALSNMGNYWISTNKSQSAVIQESVAKGIYLKW</sequence>
<comment type="caution">
    <text evidence="1">The sequence shown here is derived from an EMBL/GenBank/DDBJ whole genome shotgun (WGS) entry which is preliminary data.</text>
</comment>
<dbReference type="EMBL" id="JNCF01000009">
    <property type="protein sequence ID" value="KGP63862.1"/>
    <property type="molecule type" value="Genomic_DNA"/>
</dbReference>
<keyword evidence="2" id="KW-1185">Reference proteome</keyword>